<feature type="domain" description="Helix-turn-helix" evidence="1">
    <location>
        <begin position="6"/>
        <end position="57"/>
    </location>
</feature>
<reference evidence="3 4" key="2">
    <citation type="submission" date="2017-08" db="EMBL/GenBank/DDBJ databases">
        <authorList>
            <person name="de Groot N.N."/>
        </authorList>
    </citation>
    <scope>NUCLEOTIDE SEQUENCE [LARGE SCALE GENOMIC DNA]</scope>
    <source>
        <strain evidence="3">Orrdi1</strain>
    </source>
</reference>
<dbReference type="InterPro" id="IPR041657">
    <property type="entry name" value="HTH_17"/>
</dbReference>
<dbReference type="EMBL" id="FLRC01000016">
    <property type="protein sequence ID" value="SBT25300.1"/>
    <property type="molecule type" value="Genomic_DNA"/>
</dbReference>
<evidence type="ECO:0000259" key="1">
    <source>
        <dbReference type="Pfam" id="PF12728"/>
    </source>
</evidence>
<proteinExistence type="predicted"/>
<dbReference type="AlphaFoldDB" id="A0A1C3K1A9"/>
<dbReference type="Proteomes" id="UP000078558">
    <property type="component" value="Chromosome I"/>
</dbReference>
<evidence type="ECO:0000313" key="3">
    <source>
        <dbReference type="EMBL" id="SOE49074.1"/>
    </source>
</evidence>
<keyword evidence="4" id="KW-1185">Reference proteome</keyword>
<gene>
    <name evidence="2" type="ORF">ODI_01615</name>
    <name evidence="3" type="ORF">ODI_R1826</name>
</gene>
<protein>
    <recommendedName>
        <fullName evidence="1">Helix-turn-helix domain-containing protein</fullName>
    </recommendedName>
</protein>
<dbReference type="EMBL" id="LT907988">
    <property type="protein sequence ID" value="SOE49074.1"/>
    <property type="molecule type" value="Genomic_DNA"/>
</dbReference>
<organism evidence="2 4">
    <name type="scientific">Orrella dioscoreae</name>
    <dbReference type="NCBI Taxonomy" id="1851544"/>
    <lineage>
        <taxon>Bacteria</taxon>
        <taxon>Pseudomonadati</taxon>
        <taxon>Pseudomonadota</taxon>
        <taxon>Betaproteobacteria</taxon>
        <taxon>Burkholderiales</taxon>
        <taxon>Alcaligenaceae</taxon>
        <taxon>Orrella</taxon>
    </lineage>
</organism>
<dbReference type="STRING" id="1851544.ODI_01615"/>
<dbReference type="Pfam" id="PF12728">
    <property type="entry name" value="HTH_17"/>
    <property type="match status" value="1"/>
</dbReference>
<accession>A0A1C3K1A9</accession>
<sequence>MEGQFITHQDIARKLNLNADHVRDRLTHRPGFPAAYTFGGARRWKEDDIEEWIEQQRQAKPARRA</sequence>
<evidence type="ECO:0000313" key="2">
    <source>
        <dbReference type="EMBL" id="SBT25300.1"/>
    </source>
</evidence>
<dbReference type="OrthoDB" id="8662296at2"/>
<dbReference type="Gene3D" id="1.10.238.160">
    <property type="match status" value="1"/>
</dbReference>
<name>A0A1C3K1A9_9BURK</name>
<reference evidence="2 4" key="1">
    <citation type="submission" date="2016-06" db="EMBL/GenBank/DDBJ databases">
        <authorList>
            <person name="Kjaerup R.B."/>
            <person name="Dalgaard T.S."/>
            <person name="Juul-Madsen H.R."/>
        </authorList>
    </citation>
    <scope>NUCLEOTIDE SEQUENCE [LARGE SCALE GENOMIC DNA]</scope>
    <source>
        <strain evidence="2">Orrdi1</strain>
    </source>
</reference>
<evidence type="ECO:0000313" key="4">
    <source>
        <dbReference type="Proteomes" id="UP000078558"/>
    </source>
</evidence>
<dbReference type="KEGG" id="odi:ODI_R1826"/>